<dbReference type="Pfam" id="PF05257">
    <property type="entry name" value="CHAP"/>
    <property type="match status" value="1"/>
</dbReference>
<keyword evidence="1" id="KW-0732">Signal</keyword>
<dbReference type="PROSITE" id="PS50911">
    <property type="entry name" value="CHAP"/>
    <property type="match status" value="1"/>
</dbReference>
<gene>
    <name evidence="3" type="ORF">C273_04190</name>
</gene>
<dbReference type="EMBL" id="AMSQ01000005">
    <property type="protein sequence ID" value="EKU48975.1"/>
    <property type="molecule type" value="Genomic_DNA"/>
</dbReference>
<dbReference type="InterPro" id="IPR007921">
    <property type="entry name" value="CHAP_dom"/>
</dbReference>
<name>K9B5E7_9STAP</name>
<evidence type="ECO:0000313" key="3">
    <source>
        <dbReference type="EMBL" id="EKU48975.1"/>
    </source>
</evidence>
<dbReference type="STRING" id="1229783.C273_04190"/>
<evidence type="ECO:0000256" key="1">
    <source>
        <dbReference type="SAM" id="SignalP"/>
    </source>
</evidence>
<dbReference type="SUPFAM" id="SSF54001">
    <property type="entry name" value="Cysteine proteinases"/>
    <property type="match status" value="1"/>
</dbReference>
<accession>K9B5E7</accession>
<dbReference type="RefSeq" id="WP_009382862.1">
    <property type="nucleotide sequence ID" value="NZ_AMSQ01000005.1"/>
</dbReference>
<dbReference type="InterPro" id="IPR038765">
    <property type="entry name" value="Papain-like_cys_pep_sf"/>
</dbReference>
<feature type="domain" description="Peptidase C51" evidence="2">
    <location>
        <begin position="23"/>
        <end position="144"/>
    </location>
</feature>
<dbReference type="Gene3D" id="3.90.1720.10">
    <property type="entry name" value="endopeptidase domain like (from Nostoc punctiforme)"/>
    <property type="match status" value="1"/>
</dbReference>
<protein>
    <submittedName>
        <fullName evidence="3">Secretory antigen</fullName>
    </submittedName>
</protein>
<comment type="caution">
    <text evidence="3">The sequence shown here is derived from an EMBL/GenBank/DDBJ whole genome shotgun (WGS) entry which is preliminary data.</text>
</comment>
<proteinExistence type="predicted"/>
<feature type="chain" id="PRO_5003926758" evidence="1">
    <location>
        <begin position="29"/>
        <end position="145"/>
    </location>
</feature>
<feature type="signal peptide" evidence="1">
    <location>
        <begin position="1"/>
        <end position="28"/>
    </location>
</feature>
<dbReference type="PATRIC" id="fig|1229783.3.peg.843"/>
<reference evidence="3 4" key="1">
    <citation type="journal article" date="2013" name="Genome Announc.">
        <title>Genome Sequence of Staphylococcus massiliensis Strain S46, Isolated from the Surface of Healthy Human Skin.</title>
        <authorList>
            <person name="Srivastav R."/>
            <person name="Singh A."/>
            <person name="Jangir P.K."/>
            <person name="Kumari C."/>
            <person name="Muduli S."/>
            <person name="Sharma R."/>
        </authorList>
    </citation>
    <scope>NUCLEOTIDE SEQUENCE [LARGE SCALE GENOMIC DNA]</scope>
    <source>
        <strain evidence="3 4">S46</strain>
    </source>
</reference>
<evidence type="ECO:0000313" key="4">
    <source>
        <dbReference type="Proteomes" id="UP000009885"/>
    </source>
</evidence>
<organism evidence="3 4">
    <name type="scientific">Staphylococcus massiliensis S46</name>
    <dbReference type="NCBI Taxonomy" id="1229783"/>
    <lineage>
        <taxon>Bacteria</taxon>
        <taxon>Bacillati</taxon>
        <taxon>Bacillota</taxon>
        <taxon>Bacilli</taxon>
        <taxon>Bacillales</taxon>
        <taxon>Staphylococcaceae</taxon>
        <taxon>Staphylococcus</taxon>
    </lineage>
</organism>
<dbReference type="OrthoDB" id="2389353at2"/>
<keyword evidence="4" id="KW-1185">Reference proteome</keyword>
<dbReference type="AlphaFoldDB" id="K9B5E7"/>
<evidence type="ECO:0000259" key="2">
    <source>
        <dbReference type="PROSITE" id="PS50911"/>
    </source>
</evidence>
<sequence>MKKLIAITSITATMGAAMLGMNSNEADASQVNSIQTQSNANLYTAGQCTWYVFDRVGGTISTFWGNANNWDTAAAQEGYQVNNNPTPGSIMQSNNGPFGHVAYVEHVNYDGSITVSEMNYAAGPFATSTRTIPAGQAASYNYIHI</sequence>
<dbReference type="Proteomes" id="UP000009885">
    <property type="component" value="Unassembled WGS sequence"/>
</dbReference>
<dbReference type="eggNOG" id="COG3942">
    <property type="taxonomic scope" value="Bacteria"/>
</dbReference>